<organism evidence="2 3">
    <name type="scientific">Mytilus coruscus</name>
    <name type="common">Sea mussel</name>
    <dbReference type="NCBI Taxonomy" id="42192"/>
    <lineage>
        <taxon>Eukaryota</taxon>
        <taxon>Metazoa</taxon>
        <taxon>Spiralia</taxon>
        <taxon>Lophotrochozoa</taxon>
        <taxon>Mollusca</taxon>
        <taxon>Bivalvia</taxon>
        <taxon>Autobranchia</taxon>
        <taxon>Pteriomorphia</taxon>
        <taxon>Mytilida</taxon>
        <taxon>Mytiloidea</taxon>
        <taxon>Mytilidae</taxon>
        <taxon>Mytilinae</taxon>
        <taxon>Mytilus</taxon>
    </lineage>
</organism>
<sequence>MARKKKALSKKIQIGNTPVHKGKKLNFEPKIESEPFMRLPYTVFESRVLGAELTPGSSVTKHRKQNKHADVYCSKRKMLKETKCLRTATHQRKYDLHAAKHYKIHYRRVYWKTTDYPIIFGRNVTLFCNTSAVGTRKTTWMKEYDVILHQGLSFYPGGNRHSLFRKNICFMHGLCCHFVSHRCNEVCRMIGLFPDIYTATETSEGSDSDSEFGRKRTEQKRKQKSEERKNNKRMILLTDQKKREAIEIEG</sequence>
<feature type="region of interest" description="Disordered" evidence="1">
    <location>
        <begin position="201"/>
        <end position="238"/>
    </location>
</feature>
<keyword evidence="3" id="KW-1185">Reference proteome</keyword>
<dbReference type="Proteomes" id="UP000507470">
    <property type="component" value="Unassembled WGS sequence"/>
</dbReference>
<evidence type="ECO:0000256" key="1">
    <source>
        <dbReference type="SAM" id="MobiDB-lite"/>
    </source>
</evidence>
<dbReference type="OrthoDB" id="10597122at2759"/>
<protein>
    <recommendedName>
        <fullName evidence="4">Alpha-type protein kinase domain-containing protein</fullName>
    </recommendedName>
</protein>
<evidence type="ECO:0000313" key="3">
    <source>
        <dbReference type="Proteomes" id="UP000507470"/>
    </source>
</evidence>
<proteinExistence type="predicted"/>
<reference evidence="2 3" key="1">
    <citation type="submission" date="2020-06" db="EMBL/GenBank/DDBJ databases">
        <authorList>
            <person name="Li R."/>
            <person name="Bekaert M."/>
        </authorList>
    </citation>
    <scope>NUCLEOTIDE SEQUENCE [LARGE SCALE GENOMIC DNA]</scope>
    <source>
        <strain evidence="3">wild</strain>
    </source>
</reference>
<evidence type="ECO:0008006" key="4">
    <source>
        <dbReference type="Google" id="ProtNLM"/>
    </source>
</evidence>
<gene>
    <name evidence="2" type="ORF">MCOR_46622</name>
</gene>
<dbReference type="AlphaFoldDB" id="A0A6J8E059"/>
<evidence type="ECO:0000313" key="2">
    <source>
        <dbReference type="EMBL" id="CAC5413757.1"/>
    </source>
</evidence>
<dbReference type="EMBL" id="CACVKT020008219">
    <property type="protein sequence ID" value="CAC5413757.1"/>
    <property type="molecule type" value="Genomic_DNA"/>
</dbReference>
<accession>A0A6J8E059</accession>
<name>A0A6J8E059_MYTCO</name>